<reference key="2">
    <citation type="submission" date="2011-02" db="EMBL/GenBank/DDBJ databases">
        <title>Genome sequence of Microbacterium testaceum StLB037.</title>
        <authorList>
            <person name="Morohoshi T."/>
            <person name="Wang W.Z."/>
            <person name="Someya N."/>
            <person name="Ikeda T."/>
        </authorList>
    </citation>
    <scope>NUCLEOTIDE SEQUENCE</scope>
    <source>
        <strain>StLB037</strain>
    </source>
</reference>
<evidence type="ECO:0000256" key="1">
    <source>
        <dbReference type="SAM" id="MobiDB-lite"/>
    </source>
</evidence>
<feature type="region of interest" description="Disordered" evidence="1">
    <location>
        <begin position="32"/>
        <end position="57"/>
    </location>
</feature>
<proteinExistence type="predicted"/>
<reference evidence="2 3" key="1">
    <citation type="journal article" date="2011" name="J. Bacteriol.">
        <title>Genome sequence of Microbacterium testaceum StLB037, an N-acylhomoserine lactone-degrading bacterium isolated from potato leaves.</title>
        <authorList>
            <person name="Morohoshi T."/>
            <person name="Wang W.-Z."/>
            <person name="Someya N."/>
            <person name="Ikeda T."/>
        </authorList>
    </citation>
    <scope>NUCLEOTIDE SEQUENCE [LARGE SCALE GENOMIC DNA]</scope>
    <source>
        <strain evidence="2 3">StLB037</strain>
    </source>
</reference>
<feature type="compositionally biased region" description="Pro residues" evidence="1">
    <location>
        <begin position="45"/>
        <end position="57"/>
    </location>
</feature>
<sequence length="228" mass="23561">MDDDVELRRLREQVYGVDGAEATPAMIARLAELEESARTETTEGDPPPETPDAEPPAPVVEVTEPAARRPALRATLIGIGALALVGLGVALGSSLSAPPSTAATTATPDPAEESLPELTFPQTVEDVISAEILSDSGIDPSSTRYIATVSDFRIYLARPDDGDGRCIATFTSTDNRPWSAGCASGAQIGAAVFGVDKTLTVAIGEPVSSGVDGIPIRLSDSVTAFVAR</sequence>
<protein>
    <submittedName>
        <fullName evidence="2">Type V secretory pathway, adhesin AidA</fullName>
    </submittedName>
</protein>
<name>E8NBA7_MICTS</name>
<dbReference type="KEGG" id="mts:MTES_1790"/>
<dbReference type="Proteomes" id="UP000008975">
    <property type="component" value="Chromosome"/>
</dbReference>
<dbReference type="AlphaFoldDB" id="E8NBA7"/>
<dbReference type="RefSeq" id="WP_013584879.1">
    <property type="nucleotide sequence ID" value="NC_015125.1"/>
</dbReference>
<evidence type="ECO:0000313" key="2">
    <source>
        <dbReference type="EMBL" id="BAJ74754.1"/>
    </source>
</evidence>
<feature type="compositionally biased region" description="Basic and acidic residues" evidence="1">
    <location>
        <begin position="32"/>
        <end position="41"/>
    </location>
</feature>
<accession>E8NBA7</accession>
<dbReference type="STRING" id="979556.MTES_1790"/>
<dbReference type="HOGENOM" id="CLU_1213716_0_0_11"/>
<gene>
    <name evidence="2" type="ordered locus">MTES_1790</name>
</gene>
<organism evidence="2 3">
    <name type="scientific">Microbacterium testaceum (strain StLB037)</name>
    <dbReference type="NCBI Taxonomy" id="979556"/>
    <lineage>
        <taxon>Bacteria</taxon>
        <taxon>Bacillati</taxon>
        <taxon>Actinomycetota</taxon>
        <taxon>Actinomycetes</taxon>
        <taxon>Micrococcales</taxon>
        <taxon>Microbacteriaceae</taxon>
        <taxon>Microbacterium</taxon>
    </lineage>
</organism>
<dbReference type="EMBL" id="AP012052">
    <property type="protein sequence ID" value="BAJ74754.1"/>
    <property type="molecule type" value="Genomic_DNA"/>
</dbReference>
<dbReference type="OrthoDB" id="5083945at2"/>
<evidence type="ECO:0000313" key="3">
    <source>
        <dbReference type="Proteomes" id="UP000008975"/>
    </source>
</evidence>